<evidence type="ECO:0000313" key="6">
    <source>
        <dbReference type="Proteomes" id="UP001205311"/>
    </source>
</evidence>
<reference evidence="5 6" key="1">
    <citation type="submission" date="2022-06" db="EMBL/GenBank/DDBJ databases">
        <title>Genomic Encyclopedia of Archaeal and Bacterial Type Strains, Phase II (KMG-II): from individual species to whole genera.</title>
        <authorList>
            <person name="Goeker M."/>
        </authorList>
    </citation>
    <scope>NUCLEOTIDE SEQUENCE [LARGE SCALE GENOMIC DNA]</scope>
    <source>
        <strain evidence="5 6">DSM 40477</strain>
    </source>
</reference>
<gene>
    <name evidence="5" type="ORF">LX15_002477</name>
</gene>
<feature type="domain" description="Carboxylesterase type B" evidence="4">
    <location>
        <begin position="3"/>
        <end position="454"/>
    </location>
</feature>
<dbReference type="Pfam" id="PF00135">
    <property type="entry name" value="COesterase"/>
    <property type="match status" value="1"/>
</dbReference>
<dbReference type="PROSITE" id="PS00122">
    <property type="entry name" value="CARBOXYLESTERASE_B_1"/>
    <property type="match status" value="1"/>
</dbReference>
<evidence type="ECO:0000256" key="1">
    <source>
        <dbReference type="ARBA" id="ARBA00005964"/>
    </source>
</evidence>
<accession>A0ABT1HTC4</accession>
<protein>
    <recommendedName>
        <fullName evidence="3">Carboxylic ester hydrolase</fullName>
        <ecNumber evidence="3">3.1.1.-</ecNumber>
    </recommendedName>
</protein>
<evidence type="ECO:0000313" key="5">
    <source>
        <dbReference type="EMBL" id="MCP2258779.1"/>
    </source>
</evidence>
<dbReference type="Proteomes" id="UP001205311">
    <property type="component" value="Unassembled WGS sequence"/>
</dbReference>
<dbReference type="InterPro" id="IPR050309">
    <property type="entry name" value="Type-B_Carboxylest/Lipase"/>
</dbReference>
<dbReference type="Gene3D" id="3.40.50.1820">
    <property type="entry name" value="alpha/beta hydrolase"/>
    <property type="match status" value="1"/>
</dbReference>
<dbReference type="InterPro" id="IPR029058">
    <property type="entry name" value="AB_hydrolase_fold"/>
</dbReference>
<organism evidence="5 6">
    <name type="scientific">Streptoalloteichus tenebrarius (strain ATCC 17920 / DSM 40477 / JCM 4838 / CBS 697.72 / NBRC 16177 / NCIMB 11028 / NRRL B-12390 / A12253. 1 / ISP 5477)</name>
    <name type="common">Streptomyces tenebrarius</name>
    <dbReference type="NCBI Taxonomy" id="1933"/>
    <lineage>
        <taxon>Bacteria</taxon>
        <taxon>Bacillati</taxon>
        <taxon>Actinomycetota</taxon>
        <taxon>Actinomycetes</taxon>
        <taxon>Pseudonocardiales</taxon>
        <taxon>Pseudonocardiaceae</taxon>
        <taxon>Streptoalloteichus</taxon>
    </lineage>
</organism>
<evidence type="ECO:0000256" key="3">
    <source>
        <dbReference type="RuleBase" id="RU361235"/>
    </source>
</evidence>
<sequence>MDRVLATTDGRLRGRWISDDIHVVLGVPYAAAPFGDNRFRPPRPAPRWSGVRDATSFGPIAPQSAELPGAPVWRPRDEDVLTLNVWSPRPAGRALPVLFWIHGGAYTFGSSAQPDYDAAALAASGLVVVTSNHRLGFEGFGHVPGLPDNRGLLDQVAALRWVRDNIAVFGGDPDNVTIAGQSSGAGSVVCLMAMGQARGLFRRAIAHSVPDAFFSVEHAARITERIARAAGVAPTVAGLTRATPNALVSASDQVVREYRADRDSGRLHYDPVLYGPVVDGDVLPADPLTALAAGVARDVDLLVCHALEEAWLMHEVGGLAEVRSEEDLARFAVDLGIPPHVVRAYHAARPSASVLDRYLALVGDAKFGEFSSRLAERHGRAGGRAHLSRFARRRTGRDGVVRAWHCADVPFVFGNLDAVGAEFLLGGPPDDRDRALSRRMSRAWAGFAATGDPGWPALAERDSPVRIWSTVDDLVDEAGNAGRMPWRDVPFPLSLRTT</sequence>
<name>A0ABT1HTC4_STRSD</name>
<evidence type="ECO:0000256" key="2">
    <source>
        <dbReference type="ARBA" id="ARBA00022801"/>
    </source>
</evidence>
<proteinExistence type="inferred from homology"/>
<evidence type="ECO:0000259" key="4">
    <source>
        <dbReference type="Pfam" id="PF00135"/>
    </source>
</evidence>
<keyword evidence="2 3" id="KW-0378">Hydrolase</keyword>
<dbReference type="EC" id="3.1.1.-" evidence="3"/>
<dbReference type="EMBL" id="JAMTCP010000011">
    <property type="protein sequence ID" value="MCP2258779.1"/>
    <property type="molecule type" value="Genomic_DNA"/>
</dbReference>
<comment type="similarity">
    <text evidence="1 3">Belongs to the type-B carboxylesterase/lipase family.</text>
</comment>
<dbReference type="PANTHER" id="PTHR11559">
    <property type="entry name" value="CARBOXYLESTERASE"/>
    <property type="match status" value="1"/>
</dbReference>
<dbReference type="InterPro" id="IPR019826">
    <property type="entry name" value="Carboxylesterase_B_AS"/>
</dbReference>
<dbReference type="InterPro" id="IPR002018">
    <property type="entry name" value="CarbesteraseB"/>
</dbReference>
<dbReference type="SUPFAM" id="SSF53474">
    <property type="entry name" value="alpha/beta-Hydrolases"/>
    <property type="match status" value="1"/>
</dbReference>
<keyword evidence="6" id="KW-1185">Reference proteome</keyword>
<comment type="caution">
    <text evidence="5">The sequence shown here is derived from an EMBL/GenBank/DDBJ whole genome shotgun (WGS) entry which is preliminary data.</text>
</comment>